<evidence type="ECO:0000256" key="6">
    <source>
        <dbReference type="ARBA" id="ARBA00022741"/>
    </source>
</evidence>
<dbReference type="NCBIfam" id="TIGR00768">
    <property type="entry name" value="rimK_fam"/>
    <property type="match status" value="1"/>
</dbReference>
<evidence type="ECO:0000256" key="1">
    <source>
        <dbReference type="ARBA" id="ARBA00001946"/>
    </source>
</evidence>
<dbReference type="EMBL" id="JBHSIT010000005">
    <property type="protein sequence ID" value="MFC4909657.1"/>
    <property type="molecule type" value="Genomic_DNA"/>
</dbReference>
<dbReference type="SUPFAM" id="SSF52440">
    <property type="entry name" value="PreATP-grasp domain"/>
    <property type="match status" value="1"/>
</dbReference>
<dbReference type="Gene3D" id="3.30.470.20">
    <property type="entry name" value="ATP-grasp fold, B domain"/>
    <property type="match status" value="1"/>
</dbReference>
<dbReference type="PANTHER" id="PTHR21621">
    <property type="entry name" value="RIBOSOMAL PROTEIN S6 MODIFICATION PROTEIN"/>
    <property type="match status" value="1"/>
</dbReference>
<organism evidence="13 14">
    <name type="scientific">Actinomadura gamaensis</name>
    <dbReference type="NCBI Taxonomy" id="1763541"/>
    <lineage>
        <taxon>Bacteria</taxon>
        <taxon>Bacillati</taxon>
        <taxon>Actinomycetota</taxon>
        <taxon>Actinomycetes</taxon>
        <taxon>Streptosporangiales</taxon>
        <taxon>Thermomonosporaceae</taxon>
        <taxon>Actinomadura</taxon>
    </lineage>
</organism>
<proteinExistence type="inferred from homology"/>
<dbReference type="Pfam" id="PF08443">
    <property type="entry name" value="RimK"/>
    <property type="match status" value="1"/>
</dbReference>
<keyword evidence="4" id="KW-0028">Amino-acid biosynthesis</keyword>
<sequence length="323" mass="34134">MRPLAVLASRVRYEEKRVLAALERRGVPYVHLDTRRFSAELGGRDPGGAEPGGAAEPPCAEPPYAEPPCAEPPYAAALNREISQSRGLYASLLLEARGVPAVNRSEVIGVCGDKLRTSLALERAGVPAPRTAVALAPEEGAGAAERLGYPVVIKPLAGSWGRLVAVARDRAAAEALLEHRAALPSPQQHIVYLQEFVEKPGRDIRVIVAGDEVVGATYRYADGWRTNAARGARSEPCPLVPEVTDLALAAAEAVGGGVLGVDLIEGPDRLLVLEVNHAVEFQSFQTAHGDSLDVADAIVSHALAVARSHERPAPPPSGLREAR</sequence>
<comment type="cofactor">
    <cofactor evidence="1">
        <name>Mg(2+)</name>
        <dbReference type="ChEBI" id="CHEBI:18420"/>
    </cofactor>
</comment>
<feature type="region of interest" description="Disordered" evidence="11">
    <location>
        <begin position="40"/>
        <end position="63"/>
    </location>
</feature>
<keyword evidence="5" id="KW-0479">Metal-binding</keyword>
<dbReference type="Proteomes" id="UP001595872">
    <property type="component" value="Unassembled WGS sequence"/>
</dbReference>
<dbReference type="Gene3D" id="3.40.50.20">
    <property type="match status" value="1"/>
</dbReference>
<feature type="domain" description="ATP-grasp" evidence="12">
    <location>
        <begin position="118"/>
        <end position="303"/>
    </location>
</feature>
<keyword evidence="14" id="KW-1185">Reference proteome</keyword>
<comment type="similarity">
    <text evidence="2">Belongs to the RimK family. LysX subfamily.</text>
</comment>
<accession>A0ABV9U056</accession>
<comment type="pathway">
    <text evidence="9">Amino-acid biosynthesis.</text>
</comment>
<evidence type="ECO:0000256" key="2">
    <source>
        <dbReference type="ARBA" id="ARBA00006239"/>
    </source>
</evidence>
<dbReference type="Gene3D" id="3.30.1490.20">
    <property type="entry name" value="ATP-grasp fold, A domain"/>
    <property type="match status" value="1"/>
</dbReference>
<dbReference type="PROSITE" id="PS50975">
    <property type="entry name" value="ATP_GRASP"/>
    <property type="match status" value="1"/>
</dbReference>
<dbReference type="PANTHER" id="PTHR21621:SF2">
    <property type="entry name" value="COENZYME GAMMA-F420-2:ALPHA-L-GLUTAMATE LIGASE"/>
    <property type="match status" value="1"/>
</dbReference>
<dbReference type="SUPFAM" id="SSF56059">
    <property type="entry name" value="Glutathione synthetase ATP-binding domain-like"/>
    <property type="match status" value="1"/>
</dbReference>
<dbReference type="Pfam" id="PF22626">
    <property type="entry name" value="LysX_preATP_grasp"/>
    <property type="match status" value="2"/>
</dbReference>
<comment type="caution">
    <text evidence="13">The sequence shown here is derived from an EMBL/GenBank/DDBJ whole genome shotgun (WGS) entry which is preliminary data.</text>
</comment>
<dbReference type="InterPro" id="IPR016185">
    <property type="entry name" value="PreATP-grasp_dom_sf"/>
</dbReference>
<dbReference type="InterPro" id="IPR011761">
    <property type="entry name" value="ATP-grasp"/>
</dbReference>
<evidence type="ECO:0000256" key="10">
    <source>
        <dbReference type="PROSITE-ProRule" id="PRU00409"/>
    </source>
</evidence>
<evidence type="ECO:0000313" key="13">
    <source>
        <dbReference type="EMBL" id="MFC4909657.1"/>
    </source>
</evidence>
<protein>
    <submittedName>
        <fullName evidence="13">Lysine biosynthesis protein LysX</fullName>
    </submittedName>
</protein>
<dbReference type="RefSeq" id="WP_378257326.1">
    <property type="nucleotide sequence ID" value="NZ_JBHSIT010000005.1"/>
</dbReference>
<dbReference type="InterPro" id="IPR004666">
    <property type="entry name" value="Rp_bS6_RimK/Lys_biosynth_LsyX"/>
</dbReference>
<dbReference type="InterPro" id="IPR013651">
    <property type="entry name" value="ATP-grasp_RimK-type"/>
</dbReference>
<evidence type="ECO:0000313" key="14">
    <source>
        <dbReference type="Proteomes" id="UP001595872"/>
    </source>
</evidence>
<keyword evidence="7 10" id="KW-0067">ATP-binding</keyword>
<evidence type="ECO:0000256" key="9">
    <source>
        <dbReference type="ARBA" id="ARBA00029440"/>
    </source>
</evidence>
<keyword evidence="6 10" id="KW-0547">Nucleotide-binding</keyword>
<keyword evidence="3" id="KW-0436">Ligase</keyword>
<evidence type="ECO:0000256" key="4">
    <source>
        <dbReference type="ARBA" id="ARBA00022605"/>
    </source>
</evidence>
<evidence type="ECO:0000256" key="3">
    <source>
        <dbReference type="ARBA" id="ARBA00022598"/>
    </source>
</evidence>
<evidence type="ECO:0000256" key="7">
    <source>
        <dbReference type="ARBA" id="ARBA00022840"/>
    </source>
</evidence>
<evidence type="ECO:0000259" key="12">
    <source>
        <dbReference type="PROSITE" id="PS50975"/>
    </source>
</evidence>
<name>A0ABV9U056_9ACTN</name>
<keyword evidence="8" id="KW-0460">Magnesium</keyword>
<reference evidence="14" key="1">
    <citation type="journal article" date="2019" name="Int. J. Syst. Evol. Microbiol.">
        <title>The Global Catalogue of Microorganisms (GCM) 10K type strain sequencing project: providing services to taxonomists for standard genome sequencing and annotation.</title>
        <authorList>
            <consortium name="The Broad Institute Genomics Platform"/>
            <consortium name="The Broad Institute Genome Sequencing Center for Infectious Disease"/>
            <person name="Wu L."/>
            <person name="Ma J."/>
        </authorList>
    </citation>
    <scope>NUCLEOTIDE SEQUENCE [LARGE SCALE GENOMIC DNA]</scope>
    <source>
        <strain evidence="14">KLKA75</strain>
    </source>
</reference>
<dbReference type="InterPro" id="IPR011870">
    <property type="entry name" value="LysX_arch"/>
</dbReference>
<evidence type="ECO:0000256" key="5">
    <source>
        <dbReference type="ARBA" id="ARBA00022723"/>
    </source>
</evidence>
<dbReference type="InterPro" id="IPR054562">
    <property type="entry name" value="LysX/ArgX_preATP_grasp"/>
</dbReference>
<dbReference type="InterPro" id="IPR013815">
    <property type="entry name" value="ATP_grasp_subdomain_1"/>
</dbReference>
<gene>
    <name evidence="13" type="primary">lysX</name>
    <name evidence="13" type="ORF">ACFPCY_20205</name>
</gene>
<dbReference type="NCBIfam" id="TIGR02144">
    <property type="entry name" value="LysX_arch"/>
    <property type="match status" value="1"/>
</dbReference>
<evidence type="ECO:0000256" key="11">
    <source>
        <dbReference type="SAM" id="MobiDB-lite"/>
    </source>
</evidence>
<evidence type="ECO:0000256" key="8">
    <source>
        <dbReference type="ARBA" id="ARBA00022842"/>
    </source>
</evidence>